<evidence type="ECO:0000313" key="2">
    <source>
        <dbReference type="Proteomes" id="UP000604391"/>
    </source>
</evidence>
<comment type="caution">
    <text evidence="1">The sequence shown here is derived from an EMBL/GenBank/DDBJ whole genome shotgun (WGS) entry which is preliminary data.</text>
</comment>
<protein>
    <submittedName>
        <fullName evidence="1">Uncharacterized protein</fullName>
    </submittedName>
</protein>
<reference evidence="1 2" key="1">
    <citation type="journal article" name="Nat. Commun.">
        <title>Undinarchaeota illuminate DPANN phylogeny and the impact of gene transfer on archaeal evolution.</title>
        <authorList>
            <person name="Dombrowski N."/>
            <person name="Williams T.A."/>
            <person name="Sun J."/>
            <person name="Woodcroft B.J."/>
            <person name="Lee J.H."/>
            <person name="Minh B.Q."/>
            <person name="Rinke C."/>
            <person name="Spang A."/>
        </authorList>
    </citation>
    <scope>NUCLEOTIDE SEQUENCE [LARGE SCALE GENOMIC DNA]</scope>
    <source>
        <strain evidence="1">MAG_bin17</strain>
    </source>
</reference>
<name>A0A832V014_9ARCH</name>
<sequence length="128" mass="14586">MNKIPNKVRLVLKDLNQDDSELAELCISRVTELLQSSGCSDARSWATNILPMVLGEMAEVEEAGDLDEWLLDLDGAEYEVVFGVQQVFSEIQDKLAKRSSEDIRDTLIYSIEKTLSEIDRVRYQRLYG</sequence>
<gene>
    <name evidence="1" type="ORF">H1011_02085</name>
</gene>
<proteinExistence type="predicted"/>
<dbReference type="AlphaFoldDB" id="A0A832V014"/>
<dbReference type="EMBL" id="DVAD01000012">
    <property type="protein sequence ID" value="HIJ99590.1"/>
    <property type="molecule type" value="Genomic_DNA"/>
</dbReference>
<accession>A0A832V014</accession>
<dbReference type="Proteomes" id="UP000604391">
    <property type="component" value="Unassembled WGS sequence"/>
</dbReference>
<organism evidence="1 2">
    <name type="scientific">Candidatus Undinarchaeum marinum</name>
    <dbReference type="NCBI Taxonomy" id="2756141"/>
    <lineage>
        <taxon>Archaea</taxon>
        <taxon>Candidatus Undinarchaeota</taxon>
        <taxon>Candidatus Undinarchaeia</taxon>
        <taxon>Candidatus Undinarchaeales</taxon>
        <taxon>Candidatus Undinarchaeaceae</taxon>
        <taxon>Candidatus Undinarchaeum</taxon>
    </lineage>
</organism>
<evidence type="ECO:0000313" key="1">
    <source>
        <dbReference type="EMBL" id="HIJ99590.1"/>
    </source>
</evidence>
<keyword evidence="2" id="KW-1185">Reference proteome</keyword>